<evidence type="ECO:0000259" key="2">
    <source>
        <dbReference type="Pfam" id="PF01266"/>
    </source>
</evidence>
<dbReference type="Pfam" id="PF01266">
    <property type="entry name" value="DAO"/>
    <property type="match status" value="1"/>
</dbReference>
<protein>
    <submittedName>
        <fullName evidence="3">FAD dependent oxidoreductase</fullName>
    </submittedName>
</protein>
<accession>A0ABN4YN31</accession>
<feature type="domain" description="FAD dependent oxidoreductase" evidence="2">
    <location>
        <begin position="44"/>
        <end position="405"/>
    </location>
</feature>
<dbReference type="InterPro" id="IPR006076">
    <property type="entry name" value="FAD-dep_OxRdtase"/>
</dbReference>
<dbReference type="InterPro" id="IPR036188">
    <property type="entry name" value="FAD/NAD-bd_sf"/>
</dbReference>
<gene>
    <name evidence="3" type="ORF">SJ2017_3719</name>
</gene>
<dbReference type="PANTHER" id="PTHR13847:SF281">
    <property type="entry name" value="FAD DEPENDENT OXIDOREDUCTASE DOMAIN-CONTAINING PROTEIN"/>
    <property type="match status" value="1"/>
</dbReference>
<evidence type="ECO:0000256" key="1">
    <source>
        <dbReference type="ARBA" id="ARBA00023002"/>
    </source>
</evidence>
<evidence type="ECO:0000313" key="4">
    <source>
        <dbReference type="Proteomes" id="UP000191820"/>
    </source>
</evidence>
<evidence type="ECO:0000313" key="3">
    <source>
        <dbReference type="EMBL" id="ARD23962.1"/>
    </source>
</evidence>
<dbReference type="Proteomes" id="UP000191820">
    <property type="component" value="Chromosome"/>
</dbReference>
<keyword evidence="4" id="KW-1185">Reference proteome</keyword>
<proteinExistence type="predicted"/>
<dbReference type="Gene3D" id="3.30.9.10">
    <property type="entry name" value="D-Amino Acid Oxidase, subunit A, domain 2"/>
    <property type="match status" value="1"/>
</dbReference>
<dbReference type="SUPFAM" id="SSF51905">
    <property type="entry name" value="FAD/NAD(P)-binding domain"/>
    <property type="match status" value="1"/>
</dbReference>
<name>A0ABN4YN31_9GAMM</name>
<reference evidence="3 4" key="1">
    <citation type="submission" date="2017-03" db="EMBL/GenBank/DDBJ databases">
        <title>Genome sequencing of Shewanella japonica KCTC 22435.</title>
        <authorList>
            <person name="Kim K.M."/>
        </authorList>
    </citation>
    <scope>NUCLEOTIDE SEQUENCE [LARGE SCALE GENOMIC DNA]</scope>
    <source>
        <strain evidence="3 4">KCTC 22435</strain>
    </source>
</reference>
<dbReference type="RefSeq" id="WP_167692944.1">
    <property type="nucleotide sequence ID" value="NZ_CP020472.1"/>
</dbReference>
<organism evidence="3 4">
    <name type="scientific">Shewanella japonica</name>
    <dbReference type="NCBI Taxonomy" id="93973"/>
    <lineage>
        <taxon>Bacteria</taxon>
        <taxon>Pseudomonadati</taxon>
        <taxon>Pseudomonadota</taxon>
        <taxon>Gammaproteobacteria</taxon>
        <taxon>Alteromonadales</taxon>
        <taxon>Shewanellaceae</taxon>
        <taxon>Shewanella</taxon>
    </lineage>
</organism>
<keyword evidence="1" id="KW-0560">Oxidoreductase</keyword>
<dbReference type="PANTHER" id="PTHR13847">
    <property type="entry name" value="SARCOSINE DEHYDROGENASE-RELATED"/>
    <property type="match status" value="1"/>
</dbReference>
<sequence length="450" mass="50168">MPQALYDPLINQSPAKQPFAHSYWARTQSLPALLPSLKGSQQTDVAIIGGGYTGLLTAYYLATQYHIDCRVLEANQVGFGASARNAGFVLKGSGRLGYSAMAERWDLDTARGIYSEFSQAVSRVEGLIQQHHIQCEPQDKGYLKVAHNPKALKNLKAAAEYIQKNMAQGSDFTAEFITAEHFREQYLNHHQAYGALRLNDGFGINPLKLLLGYKSMLEKQGITINEQSCVRDWIEENGKHRLVTDQGELLANKVIMAGNAYSPKQLNQRIDDKFLPILSNIIVTEPLTADELKAAGLHSHQVTMDTRILKYYFRLLPDNRLLFGGRGAVWGKDAAKPIYGQRLKLAMDKCFPHLSRKKVAYNWTGWIAASMDDMPHVYGKDGVGYSLGYCGAGVSFSAQAAFRLAQSIAGETLPNLPLYNTPLPPMPFAKARRLGQWGYYHYGWLKDKFG</sequence>
<dbReference type="EMBL" id="CP020472">
    <property type="protein sequence ID" value="ARD23962.1"/>
    <property type="molecule type" value="Genomic_DNA"/>
</dbReference>
<dbReference type="Gene3D" id="3.50.50.60">
    <property type="entry name" value="FAD/NAD(P)-binding domain"/>
    <property type="match status" value="1"/>
</dbReference>